<evidence type="ECO:0000256" key="2">
    <source>
        <dbReference type="SAM" id="SignalP"/>
    </source>
</evidence>
<accession>A0A4Y9Z6L3</accession>
<organism evidence="4 5">
    <name type="scientific">Rhodofomes roseus</name>
    <dbReference type="NCBI Taxonomy" id="34475"/>
    <lineage>
        <taxon>Eukaryota</taxon>
        <taxon>Fungi</taxon>
        <taxon>Dikarya</taxon>
        <taxon>Basidiomycota</taxon>
        <taxon>Agaricomycotina</taxon>
        <taxon>Agaricomycetes</taxon>
        <taxon>Polyporales</taxon>
        <taxon>Rhodofomes</taxon>
    </lineage>
</organism>
<keyword evidence="6" id="KW-1185">Reference proteome</keyword>
<feature type="region of interest" description="Disordered" evidence="1">
    <location>
        <begin position="21"/>
        <end position="55"/>
    </location>
</feature>
<evidence type="ECO:0000313" key="4">
    <source>
        <dbReference type="EMBL" id="TFY69770.1"/>
    </source>
</evidence>
<evidence type="ECO:0000313" key="6">
    <source>
        <dbReference type="Proteomes" id="UP000814176"/>
    </source>
</evidence>
<feature type="signal peptide" evidence="2">
    <location>
        <begin position="1"/>
        <end position="18"/>
    </location>
</feature>
<gene>
    <name evidence="3" type="ORF">C8Q71DRAFT_762668</name>
    <name evidence="4" type="ORF">EVJ58_g228</name>
</gene>
<name>A0A4Y9Z6L3_9APHY</name>
<dbReference type="Proteomes" id="UP000814176">
    <property type="component" value="Unassembled WGS sequence"/>
</dbReference>
<protein>
    <submittedName>
        <fullName evidence="4">Uncharacterized protein</fullName>
    </submittedName>
</protein>
<dbReference type="GeneID" id="72004669"/>
<feature type="region of interest" description="Disordered" evidence="1">
    <location>
        <begin position="106"/>
        <end position="157"/>
    </location>
</feature>
<dbReference type="EMBL" id="JADCUA010000012">
    <property type="protein sequence ID" value="KAH9835581.1"/>
    <property type="molecule type" value="Genomic_DNA"/>
</dbReference>
<dbReference type="STRING" id="34475.A0A4Y9Z6L3"/>
<proteinExistence type="predicted"/>
<dbReference type="Proteomes" id="UP000298390">
    <property type="component" value="Unassembled WGS sequence"/>
</dbReference>
<sequence length="194" mass="18858">MRVASLLTCIALPLLAAAQNSSGSQQQSSQQQSSSQGSSQASGSQASGSSQQSSVQQTVIVTTVTTVVPSTSWAPGNVVTGGQTITSSFPHVTSITTTEVISSTSIIGGGNNKNGGSASSTPKVPASTAPSSINGGGTGAPNGAPSPGQSGSHGKYGPNETYIASALAVLPPLPGHALFTVVTGMAIGAAMVFA</sequence>
<dbReference type="RefSeq" id="XP_047777958.1">
    <property type="nucleotide sequence ID" value="XM_047923937.1"/>
</dbReference>
<comment type="caution">
    <text evidence="4">The sequence shown here is derived from an EMBL/GenBank/DDBJ whole genome shotgun (WGS) entry which is preliminary data.</text>
</comment>
<evidence type="ECO:0000313" key="5">
    <source>
        <dbReference type="Proteomes" id="UP000298390"/>
    </source>
</evidence>
<dbReference type="AlphaFoldDB" id="A0A4Y9Z6L3"/>
<keyword evidence="2" id="KW-0732">Signal</keyword>
<dbReference type="EMBL" id="SEKV01000005">
    <property type="protein sequence ID" value="TFY69770.1"/>
    <property type="molecule type" value="Genomic_DNA"/>
</dbReference>
<evidence type="ECO:0000256" key="1">
    <source>
        <dbReference type="SAM" id="MobiDB-lite"/>
    </source>
</evidence>
<dbReference type="OrthoDB" id="2803454at2759"/>
<feature type="chain" id="PRO_5021508274" evidence="2">
    <location>
        <begin position="19"/>
        <end position="194"/>
    </location>
</feature>
<reference evidence="4 5" key="1">
    <citation type="submission" date="2019-01" db="EMBL/GenBank/DDBJ databases">
        <title>Genome sequencing of the rare red list fungi Fomitopsis rosea.</title>
        <authorList>
            <person name="Buettner E."/>
            <person name="Kellner H."/>
        </authorList>
    </citation>
    <scope>NUCLEOTIDE SEQUENCE [LARGE SCALE GENOMIC DNA]</scope>
    <source>
        <strain evidence="4 5">DSM 105464</strain>
    </source>
</reference>
<evidence type="ECO:0000313" key="3">
    <source>
        <dbReference type="EMBL" id="KAH9835581.1"/>
    </source>
</evidence>
<reference evidence="3 6" key="2">
    <citation type="journal article" date="2021" name="Environ. Microbiol.">
        <title>Gene family expansions and transcriptome signatures uncover fungal adaptations to wood decay.</title>
        <authorList>
            <person name="Hage H."/>
            <person name="Miyauchi S."/>
            <person name="Viragh M."/>
            <person name="Drula E."/>
            <person name="Min B."/>
            <person name="Chaduli D."/>
            <person name="Navarro D."/>
            <person name="Favel A."/>
            <person name="Norest M."/>
            <person name="Lesage-Meessen L."/>
            <person name="Balint B."/>
            <person name="Merenyi Z."/>
            <person name="de Eugenio L."/>
            <person name="Morin E."/>
            <person name="Martinez A.T."/>
            <person name="Baldrian P."/>
            <person name="Stursova M."/>
            <person name="Martinez M.J."/>
            <person name="Novotny C."/>
            <person name="Magnuson J.K."/>
            <person name="Spatafora J.W."/>
            <person name="Maurice S."/>
            <person name="Pangilinan J."/>
            <person name="Andreopoulos W."/>
            <person name="LaButti K."/>
            <person name="Hundley H."/>
            <person name="Na H."/>
            <person name="Kuo A."/>
            <person name="Barry K."/>
            <person name="Lipzen A."/>
            <person name="Henrissat B."/>
            <person name="Riley R."/>
            <person name="Ahrendt S."/>
            <person name="Nagy L.G."/>
            <person name="Grigoriev I.V."/>
            <person name="Martin F."/>
            <person name="Rosso M.N."/>
        </authorList>
    </citation>
    <scope>NUCLEOTIDE SEQUENCE [LARGE SCALE GENOMIC DNA]</scope>
    <source>
        <strain evidence="3 6">CIRM-BRFM 1785</strain>
    </source>
</reference>